<dbReference type="GO" id="GO:0006355">
    <property type="term" value="P:regulation of DNA-templated transcription"/>
    <property type="evidence" value="ECO:0007669"/>
    <property type="project" value="TreeGrafter"/>
</dbReference>
<dbReference type="Gene3D" id="1.10.10.60">
    <property type="entry name" value="Homeodomain-like"/>
    <property type="match status" value="2"/>
</dbReference>
<dbReference type="InterPro" id="IPR001005">
    <property type="entry name" value="SANT/Myb"/>
</dbReference>
<dbReference type="PANTHER" id="PTHR47998:SF15">
    <property type="entry name" value="TRANSCRIPTION FACTOR WER-LIKE"/>
    <property type="match status" value="1"/>
</dbReference>
<accession>A0AA88WW69</accession>
<evidence type="ECO:0000259" key="9">
    <source>
        <dbReference type="PROSITE" id="PS51294"/>
    </source>
</evidence>
<dbReference type="InterPro" id="IPR015495">
    <property type="entry name" value="Myb_TF_plants"/>
</dbReference>
<dbReference type="GO" id="GO:0000976">
    <property type="term" value="F:transcription cis-regulatory region binding"/>
    <property type="evidence" value="ECO:0007669"/>
    <property type="project" value="TreeGrafter"/>
</dbReference>
<name>A0AA88WW69_9ASTE</name>
<evidence type="ECO:0000259" key="8">
    <source>
        <dbReference type="PROSITE" id="PS50090"/>
    </source>
</evidence>
<dbReference type="Proteomes" id="UP001188597">
    <property type="component" value="Unassembled WGS sequence"/>
</dbReference>
<feature type="domain" description="HTH myb-type" evidence="9">
    <location>
        <begin position="9"/>
        <end position="57"/>
    </location>
</feature>
<feature type="region of interest" description="Disordered" evidence="7">
    <location>
        <begin position="117"/>
        <end position="147"/>
    </location>
</feature>
<dbReference type="FunFam" id="1.10.10.60:FF:000011">
    <property type="entry name" value="Myb transcription factor"/>
    <property type="match status" value="1"/>
</dbReference>
<evidence type="ECO:0000256" key="2">
    <source>
        <dbReference type="ARBA" id="ARBA00022737"/>
    </source>
</evidence>
<keyword evidence="2" id="KW-0677">Repeat</keyword>
<feature type="domain" description="Myb-like" evidence="8">
    <location>
        <begin position="5"/>
        <end position="57"/>
    </location>
</feature>
<keyword evidence="4" id="KW-0238">DNA-binding</keyword>
<evidence type="ECO:0000313" key="11">
    <source>
        <dbReference type="Proteomes" id="UP001188597"/>
    </source>
</evidence>
<dbReference type="PROSITE" id="PS51294">
    <property type="entry name" value="HTH_MYB"/>
    <property type="match status" value="2"/>
</dbReference>
<dbReference type="EMBL" id="JAVXUP010000177">
    <property type="protein sequence ID" value="KAK3035331.1"/>
    <property type="molecule type" value="Genomic_DNA"/>
</dbReference>
<dbReference type="CDD" id="cd00167">
    <property type="entry name" value="SANT"/>
    <property type="match status" value="2"/>
</dbReference>
<evidence type="ECO:0000256" key="5">
    <source>
        <dbReference type="ARBA" id="ARBA00023163"/>
    </source>
</evidence>
<dbReference type="AlphaFoldDB" id="A0AA88WW69"/>
<evidence type="ECO:0000256" key="4">
    <source>
        <dbReference type="ARBA" id="ARBA00023125"/>
    </source>
</evidence>
<evidence type="ECO:0000256" key="3">
    <source>
        <dbReference type="ARBA" id="ARBA00023015"/>
    </source>
</evidence>
<evidence type="ECO:0000256" key="7">
    <source>
        <dbReference type="SAM" id="MobiDB-lite"/>
    </source>
</evidence>
<feature type="non-terminal residue" evidence="10">
    <location>
        <position position="204"/>
    </location>
</feature>
<comment type="subcellular location">
    <subcellularLocation>
        <location evidence="1">Nucleus</location>
    </subcellularLocation>
</comment>
<dbReference type="InterPro" id="IPR009057">
    <property type="entry name" value="Homeodomain-like_sf"/>
</dbReference>
<dbReference type="Pfam" id="PF00249">
    <property type="entry name" value="Myb_DNA-binding"/>
    <property type="match status" value="2"/>
</dbReference>
<protein>
    <recommendedName>
        <fullName evidence="12">Transcription factor WER</fullName>
    </recommendedName>
</protein>
<comment type="caution">
    <text evidence="10">The sequence shown here is derived from an EMBL/GenBank/DDBJ whole genome shotgun (WGS) entry which is preliminary data.</text>
</comment>
<reference evidence="10" key="1">
    <citation type="submission" date="2022-12" db="EMBL/GenBank/DDBJ databases">
        <title>Draft genome assemblies for two species of Escallonia (Escalloniales).</title>
        <authorList>
            <person name="Chanderbali A."/>
            <person name="Dervinis C."/>
            <person name="Anghel I."/>
            <person name="Soltis D."/>
            <person name="Soltis P."/>
            <person name="Zapata F."/>
        </authorList>
    </citation>
    <scope>NUCLEOTIDE SEQUENCE</scope>
    <source>
        <strain evidence="10">UCBG64.0493</strain>
        <tissue evidence="10">Leaf</tissue>
    </source>
</reference>
<dbReference type="FunFam" id="1.10.10.60:FF:000353">
    <property type="entry name" value="Transcription factor WER"/>
    <property type="match status" value="1"/>
</dbReference>
<dbReference type="PANTHER" id="PTHR47998">
    <property type="entry name" value="TRANSCRIPTION FACTOR MYB51-LIKE ISOFORM X1"/>
    <property type="match status" value="1"/>
</dbReference>
<sequence>LGLHQKMYRKGFWTVEEDRVLTEHIRVHGKGSWNRIAKMTGLKRCGKSCRLRWVNYLSPGVKRDDFSEEEDDLIIRLHNLLGNRWSLIAGRVPGRTDNQVKNHWNTHLCKRLGIKKGKTKANANSKTTSVASTEKSSETPLREENFGATNQRAIEQGCFDTQELTLNYGDYESSYWFSGDDFSLSTPSLMELLDQYFPGFVSNH</sequence>
<evidence type="ECO:0000313" key="10">
    <source>
        <dbReference type="EMBL" id="KAK3035331.1"/>
    </source>
</evidence>
<keyword evidence="3" id="KW-0805">Transcription regulation</keyword>
<dbReference type="SMART" id="SM00717">
    <property type="entry name" value="SANT"/>
    <property type="match status" value="2"/>
</dbReference>
<proteinExistence type="predicted"/>
<feature type="compositionally biased region" description="Polar residues" evidence="7">
    <location>
        <begin position="121"/>
        <end position="134"/>
    </location>
</feature>
<feature type="domain" description="Myb-like" evidence="8">
    <location>
        <begin position="58"/>
        <end position="108"/>
    </location>
</feature>
<dbReference type="GO" id="GO:0005634">
    <property type="term" value="C:nucleus"/>
    <property type="evidence" value="ECO:0007669"/>
    <property type="project" value="UniProtKB-SubCell"/>
</dbReference>
<keyword evidence="6" id="KW-0539">Nucleus</keyword>
<gene>
    <name evidence="10" type="ORF">RJ639_034039</name>
</gene>
<keyword evidence="11" id="KW-1185">Reference proteome</keyword>
<organism evidence="10 11">
    <name type="scientific">Escallonia herrerae</name>
    <dbReference type="NCBI Taxonomy" id="1293975"/>
    <lineage>
        <taxon>Eukaryota</taxon>
        <taxon>Viridiplantae</taxon>
        <taxon>Streptophyta</taxon>
        <taxon>Embryophyta</taxon>
        <taxon>Tracheophyta</taxon>
        <taxon>Spermatophyta</taxon>
        <taxon>Magnoliopsida</taxon>
        <taxon>eudicotyledons</taxon>
        <taxon>Gunneridae</taxon>
        <taxon>Pentapetalae</taxon>
        <taxon>asterids</taxon>
        <taxon>campanulids</taxon>
        <taxon>Escalloniales</taxon>
        <taxon>Escalloniaceae</taxon>
        <taxon>Escallonia</taxon>
    </lineage>
</organism>
<feature type="domain" description="HTH myb-type" evidence="9">
    <location>
        <begin position="58"/>
        <end position="112"/>
    </location>
</feature>
<dbReference type="SUPFAM" id="SSF46689">
    <property type="entry name" value="Homeodomain-like"/>
    <property type="match status" value="1"/>
</dbReference>
<keyword evidence="5" id="KW-0804">Transcription</keyword>
<dbReference type="GO" id="GO:0030154">
    <property type="term" value="P:cell differentiation"/>
    <property type="evidence" value="ECO:0007669"/>
    <property type="project" value="TreeGrafter"/>
</dbReference>
<dbReference type="PROSITE" id="PS50090">
    <property type="entry name" value="MYB_LIKE"/>
    <property type="match status" value="2"/>
</dbReference>
<evidence type="ECO:0008006" key="12">
    <source>
        <dbReference type="Google" id="ProtNLM"/>
    </source>
</evidence>
<dbReference type="InterPro" id="IPR017930">
    <property type="entry name" value="Myb_dom"/>
</dbReference>
<evidence type="ECO:0000256" key="6">
    <source>
        <dbReference type="ARBA" id="ARBA00023242"/>
    </source>
</evidence>
<evidence type="ECO:0000256" key="1">
    <source>
        <dbReference type="ARBA" id="ARBA00004123"/>
    </source>
</evidence>
<feature type="compositionally biased region" description="Basic and acidic residues" evidence="7">
    <location>
        <begin position="135"/>
        <end position="145"/>
    </location>
</feature>